<organism evidence="1 2">
    <name type="scientific">Kribbella antibiotica</name>
    <dbReference type="NCBI Taxonomy" id="190195"/>
    <lineage>
        <taxon>Bacteria</taxon>
        <taxon>Bacillati</taxon>
        <taxon>Actinomycetota</taxon>
        <taxon>Actinomycetes</taxon>
        <taxon>Propionibacteriales</taxon>
        <taxon>Kribbellaceae</taxon>
        <taxon>Kribbella</taxon>
    </lineage>
</organism>
<dbReference type="Proteomes" id="UP000295124">
    <property type="component" value="Unassembled WGS sequence"/>
</dbReference>
<comment type="caution">
    <text evidence="1">The sequence shown here is derived from an EMBL/GenBank/DDBJ whole genome shotgun (WGS) entry which is preliminary data.</text>
</comment>
<accession>A0A4R4YTY0</accession>
<dbReference type="EMBL" id="SMKX01000138">
    <property type="protein sequence ID" value="TDD48736.1"/>
    <property type="molecule type" value="Genomic_DNA"/>
</dbReference>
<sequence>MAEDLALSELVPIGGTWKGLLFANPKAGVSTTLTWEFSFDFEPLEREFSSATPGLTVDWAVLPEAAWTAMAGLELACDVFAEPVEGSFYYFEHHRYDSVRLTVLEQQETRLRVRATLGGDIDDLGLSVITVEAWLDFEGVYVHLPEKPASVELAAEELAGFTSVDGLVGEDRDFNYLFAPAAG</sequence>
<evidence type="ECO:0000313" key="2">
    <source>
        <dbReference type="Proteomes" id="UP000295124"/>
    </source>
</evidence>
<dbReference type="AlphaFoldDB" id="A0A4R4YTY0"/>
<name>A0A4R4YTY0_9ACTN</name>
<evidence type="ECO:0000313" key="1">
    <source>
        <dbReference type="EMBL" id="TDD48736.1"/>
    </source>
</evidence>
<proteinExistence type="predicted"/>
<reference evidence="1 2" key="1">
    <citation type="submission" date="2019-03" db="EMBL/GenBank/DDBJ databases">
        <title>Draft genome sequences of novel Actinobacteria.</title>
        <authorList>
            <person name="Sahin N."/>
            <person name="Ay H."/>
            <person name="Saygin H."/>
        </authorList>
    </citation>
    <scope>NUCLEOTIDE SEQUENCE [LARGE SCALE GENOMIC DNA]</scope>
    <source>
        <strain evidence="1 2">JCM 13523</strain>
    </source>
</reference>
<dbReference type="OrthoDB" id="4552733at2"/>
<gene>
    <name evidence="1" type="ORF">E1263_33055</name>
</gene>
<dbReference type="RefSeq" id="WP_132174595.1">
    <property type="nucleotide sequence ID" value="NZ_SMKX01000138.1"/>
</dbReference>
<protein>
    <submittedName>
        <fullName evidence="1">Uncharacterized protein</fullName>
    </submittedName>
</protein>
<keyword evidence="2" id="KW-1185">Reference proteome</keyword>